<feature type="region of interest" description="Disordered" evidence="4">
    <location>
        <begin position="1"/>
        <end position="20"/>
    </location>
</feature>
<name>A0A9Q0K3X9_9MAGN</name>
<evidence type="ECO:0000313" key="6">
    <source>
        <dbReference type="Proteomes" id="UP001141806"/>
    </source>
</evidence>
<keyword evidence="6" id="KW-1185">Reference proteome</keyword>
<evidence type="ECO:0000256" key="3">
    <source>
        <dbReference type="PROSITE-ProRule" id="PRU00023"/>
    </source>
</evidence>
<dbReference type="PANTHER" id="PTHR24180:SF45">
    <property type="entry name" value="POLY [ADP-RIBOSE] POLYMERASE TANKYRASE"/>
    <property type="match status" value="1"/>
</dbReference>
<keyword evidence="2 3" id="KW-0040">ANK repeat</keyword>
<dbReference type="PRINTS" id="PR01415">
    <property type="entry name" value="ANKYRIN"/>
</dbReference>
<keyword evidence="1" id="KW-0677">Repeat</keyword>
<dbReference type="InterPro" id="IPR036770">
    <property type="entry name" value="Ankyrin_rpt-contain_sf"/>
</dbReference>
<protein>
    <submittedName>
        <fullName evidence="5">Uncharacterized protein</fullName>
    </submittedName>
</protein>
<dbReference type="EMBL" id="JAMYWD010000009">
    <property type="protein sequence ID" value="KAJ4960573.1"/>
    <property type="molecule type" value="Genomic_DNA"/>
</dbReference>
<dbReference type="PROSITE" id="PS50088">
    <property type="entry name" value="ANK_REPEAT"/>
    <property type="match status" value="5"/>
</dbReference>
<comment type="caution">
    <text evidence="5">The sequence shown here is derived from an EMBL/GenBank/DDBJ whole genome shotgun (WGS) entry which is preliminary data.</text>
</comment>
<dbReference type="Proteomes" id="UP001141806">
    <property type="component" value="Unassembled WGS sequence"/>
</dbReference>
<dbReference type="Pfam" id="PF12796">
    <property type="entry name" value="Ank_2"/>
    <property type="match status" value="2"/>
</dbReference>
<dbReference type="SUPFAM" id="SSF48403">
    <property type="entry name" value="Ankyrin repeat"/>
    <property type="match status" value="1"/>
</dbReference>
<accession>A0A9Q0K3X9</accession>
<feature type="repeat" description="ANK" evidence="3">
    <location>
        <begin position="88"/>
        <end position="120"/>
    </location>
</feature>
<sequence>MEMEIDSPKPESHENQIGDEDLFLAAEKGDSSIFNALSQEQLQRTPSLRNDDGRSLLHVAAASGHAEVVKILSAADASISGINNTDDEGWAPLHSAASCGHADVVEILLSSGADVNLKNNGGRTALHYAASKGWLKIAQILISHRAKLNLKDKVGCSALHRAASTGKSELCELLIEEGAEVDSVDKAGQTPLMNAVICDNREVALLLIRHGADVDVEDEEGYTVLGRASDDLRQKLIEAAKAMLEAYPVILSMGYYRILLAVSMGYGKLGAVQKAALMQVYSQVQEMGKSNSIRPSCLISSFLYRPLIEDLESAGPIQHKWILAIIFFAPP</sequence>
<evidence type="ECO:0000313" key="5">
    <source>
        <dbReference type="EMBL" id="KAJ4960573.1"/>
    </source>
</evidence>
<dbReference type="SMART" id="SM00248">
    <property type="entry name" value="ANK"/>
    <property type="match status" value="6"/>
</dbReference>
<feature type="repeat" description="ANK" evidence="3">
    <location>
        <begin position="154"/>
        <end position="186"/>
    </location>
</feature>
<evidence type="ECO:0000256" key="1">
    <source>
        <dbReference type="ARBA" id="ARBA00022737"/>
    </source>
</evidence>
<dbReference type="PANTHER" id="PTHR24180">
    <property type="entry name" value="CYCLIN-DEPENDENT KINASE INHIBITOR 2C-RELATED"/>
    <property type="match status" value="1"/>
</dbReference>
<evidence type="ECO:0000256" key="2">
    <source>
        <dbReference type="ARBA" id="ARBA00023043"/>
    </source>
</evidence>
<dbReference type="InterPro" id="IPR051637">
    <property type="entry name" value="Ank_repeat_dom-contain_49"/>
</dbReference>
<feature type="repeat" description="ANK" evidence="3">
    <location>
        <begin position="187"/>
        <end position="219"/>
    </location>
</feature>
<evidence type="ECO:0000256" key="4">
    <source>
        <dbReference type="SAM" id="MobiDB-lite"/>
    </source>
</evidence>
<dbReference type="PROSITE" id="PS50297">
    <property type="entry name" value="ANK_REP_REGION"/>
    <property type="match status" value="5"/>
</dbReference>
<dbReference type="AlphaFoldDB" id="A0A9Q0K3X9"/>
<feature type="repeat" description="ANK" evidence="3">
    <location>
        <begin position="121"/>
        <end position="153"/>
    </location>
</feature>
<dbReference type="InterPro" id="IPR002110">
    <property type="entry name" value="Ankyrin_rpt"/>
</dbReference>
<feature type="compositionally biased region" description="Basic and acidic residues" evidence="4">
    <location>
        <begin position="1"/>
        <end position="16"/>
    </location>
</feature>
<organism evidence="5 6">
    <name type="scientific">Protea cynaroides</name>
    <dbReference type="NCBI Taxonomy" id="273540"/>
    <lineage>
        <taxon>Eukaryota</taxon>
        <taxon>Viridiplantae</taxon>
        <taxon>Streptophyta</taxon>
        <taxon>Embryophyta</taxon>
        <taxon>Tracheophyta</taxon>
        <taxon>Spermatophyta</taxon>
        <taxon>Magnoliopsida</taxon>
        <taxon>Proteales</taxon>
        <taxon>Proteaceae</taxon>
        <taxon>Protea</taxon>
    </lineage>
</organism>
<gene>
    <name evidence="5" type="ORF">NE237_020483</name>
</gene>
<dbReference type="Pfam" id="PF00023">
    <property type="entry name" value="Ank"/>
    <property type="match status" value="1"/>
</dbReference>
<feature type="repeat" description="ANK" evidence="3">
    <location>
        <begin position="52"/>
        <end position="84"/>
    </location>
</feature>
<dbReference type="Gene3D" id="1.25.40.20">
    <property type="entry name" value="Ankyrin repeat-containing domain"/>
    <property type="match status" value="2"/>
</dbReference>
<dbReference type="OrthoDB" id="20872at2759"/>
<proteinExistence type="predicted"/>
<reference evidence="5" key="1">
    <citation type="journal article" date="2023" name="Plant J.">
        <title>The genome of the king protea, Protea cynaroides.</title>
        <authorList>
            <person name="Chang J."/>
            <person name="Duong T.A."/>
            <person name="Schoeman C."/>
            <person name="Ma X."/>
            <person name="Roodt D."/>
            <person name="Barker N."/>
            <person name="Li Z."/>
            <person name="Van de Peer Y."/>
            <person name="Mizrachi E."/>
        </authorList>
    </citation>
    <scope>NUCLEOTIDE SEQUENCE</scope>
    <source>
        <tissue evidence="5">Young leaves</tissue>
    </source>
</reference>